<evidence type="ECO:0000313" key="4">
    <source>
        <dbReference type="Proteomes" id="UP000240621"/>
    </source>
</evidence>
<feature type="region of interest" description="Disordered" evidence="1">
    <location>
        <begin position="220"/>
        <end position="250"/>
    </location>
</feature>
<dbReference type="AlphaFoldDB" id="A0A2P8CCU7"/>
<name>A0A2P8CCU7_9BACT</name>
<reference evidence="2 5" key="2">
    <citation type="submission" date="2019-10" db="EMBL/GenBank/DDBJ databases">
        <title>Prolixibacter strains distinguished by the presence of nitrate reductase genes were adept at nitrate-dependent anaerobic corrosion of metallic iron and carbon steel.</title>
        <authorList>
            <person name="Iino T."/>
            <person name="Shono N."/>
            <person name="Ito K."/>
            <person name="Nakamura R."/>
            <person name="Sueoka K."/>
            <person name="Harayama S."/>
            <person name="Ohkuma M."/>
        </authorList>
    </citation>
    <scope>NUCLEOTIDE SEQUENCE [LARGE SCALE GENOMIC DNA]</scope>
    <source>
        <strain evidence="2 5">MIC1-1</strain>
    </source>
</reference>
<evidence type="ECO:0000313" key="5">
    <source>
        <dbReference type="Proteomes" id="UP000396862"/>
    </source>
</evidence>
<sequence>MNYIRHLAAFFWCVEQDDRLTPHHISLYLALFQRWNLNRFQNPISINRAEMLRMSKIGSVNTYSRCLKQLHQWKYIDYQPSHNPLKGSRVNMFIFDTTSEQVVIPLINISKQIKQETIEYNEPNQSQSKKMEQETRYGKQPESAAMQEKKPQPENPAGASAKSKIPPPEEHVKIYFLEKEFPEVEAERFFNYYESVGWKVGGRTRMKDWKAAARNWMLNARKYSPRQPLSPQDKSTEYKSDNGKNYAEPL</sequence>
<evidence type="ECO:0000313" key="3">
    <source>
        <dbReference type="EMBL" id="PSK82790.1"/>
    </source>
</evidence>
<dbReference type="RefSeq" id="WP_106542384.1">
    <property type="nucleotide sequence ID" value="NZ_BLAU01000001.1"/>
</dbReference>
<dbReference type="EMBL" id="PYGC01000005">
    <property type="protein sequence ID" value="PSK82790.1"/>
    <property type="molecule type" value="Genomic_DNA"/>
</dbReference>
<feature type="region of interest" description="Disordered" evidence="1">
    <location>
        <begin position="118"/>
        <end position="166"/>
    </location>
</feature>
<feature type="compositionally biased region" description="Basic and acidic residues" evidence="1">
    <location>
        <begin position="129"/>
        <end position="139"/>
    </location>
</feature>
<reference evidence="3 4" key="1">
    <citation type="submission" date="2018-03" db="EMBL/GenBank/DDBJ databases">
        <title>Genomic Encyclopedia of Archaeal and Bacterial Type Strains, Phase II (KMG-II): from individual species to whole genera.</title>
        <authorList>
            <person name="Goeker M."/>
        </authorList>
    </citation>
    <scope>NUCLEOTIDE SEQUENCE [LARGE SCALE GENOMIC DNA]</scope>
    <source>
        <strain evidence="3 4">DSM 27267</strain>
    </source>
</reference>
<evidence type="ECO:0000313" key="2">
    <source>
        <dbReference type="EMBL" id="GET21394.1"/>
    </source>
</evidence>
<keyword evidence="5" id="KW-1185">Reference proteome</keyword>
<dbReference type="OrthoDB" id="1442826at2"/>
<dbReference type="EMBL" id="BLAU01000001">
    <property type="protein sequence ID" value="GET21394.1"/>
    <property type="molecule type" value="Genomic_DNA"/>
</dbReference>
<protein>
    <submittedName>
        <fullName evidence="2">Transcriptional regulator</fullName>
    </submittedName>
</protein>
<organism evidence="3 4">
    <name type="scientific">Prolixibacter denitrificans</name>
    <dbReference type="NCBI Taxonomy" id="1541063"/>
    <lineage>
        <taxon>Bacteria</taxon>
        <taxon>Pseudomonadati</taxon>
        <taxon>Bacteroidota</taxon>
        <taxon>Bacteroidia</taxon>
        <taxon>Marinilabiliales</taxon>
        <taxon>Prolixibacteraceae</taxon>
        <taxon>Prolixibacter</taxon>
    </lineage>
</organism>
<evidence type="ECO:0000256" key="1">
    <source>
        <dbReference type="SAM" id="MobiDB-lite"/>
    </source>
</evidence>
<accession>A0A2P8CCU7</accession>
<gene>
    <name evidence="3" type="ORF">CLV93_105182</name>
    <name evidence="2" type="ORF">JCM18694_16400</name>
</gene>
<dbReference type="Proteomes" id="UP000240621">
    <property type="component" value="Unassembled WGS sequence"/>
</dbReference>
<proteinExistence type="predicted"/>
<dbReference type="Proteomes" id="UP000396862">
    <property type="component" value="Unassembled WGS sequence"/>
</dbReference>
<comment type="caution">
    <text evidence="3">The sequence shown here is derived from an EMBL/GenBank/DDBJ whole genome shotgun (WGS) entry which is preliminary data.</text>
</comment>